<organism evidence="1 2">
    <name type="scientific">Chaenocephalus aceratus</name>
    <name type="common">Blackfin icefish</name>
    <name type="synonym">Chaenichthys aceratus</name>
    <dbReference type="NCBI Taxonomy" id="36190"/>
    <lineage>
        <taxon>Eukaryota</taxon>
        <taxon>Metazoa</taxon>
        <taxon>Chordata</taxon>
        <taxon>Craniata</taxon>
        <taxon>Vertebrata</taxon>
        <taxon>Euteleostomi</taxon>
        <taxon>Actinopterygii</taxon>
        <taxon>Neopterygii</taxon>
        <taxon>Teleostei</taxon>
        <taxon>Neoteleostei</taxon>
        <taxon>Acanthomorphata</taxon>
        <taxon>Eupercaria</taxon>
        <taxon>Perciformes</taxon>
        <taxon>Notothenioidei</taxon>
        <taxon>Channichthyidae</taxon>
        <taxon>Chaenocephalus</taxon>
    </lineage>
</organism>
<sequence>VGIHHCAGGHLSSDSFVNVNYCSLSGVVSARGEQYLQAALLRRTRNNKPIGLLFSFYLIFSVSDAPAASDDL</sequence>
<reference evidence="1" key="1">
    <citation type="submission" date="2022-05" db="EMBL/GenBank/DDBJ databases">
        <title>Chromosome-level genome of Chaenocephalus aceratus.</title>
        <authorList>
            <person name="Park H."/>
        </authorList>
    </citation>
    <scope>NUCLEOTIDE SEQUENCE</scope>
    <source>
        <strain evidence="1">KU_202001</strain>
    </source>
</reference>
<accession>A0ACB9WZH5</accession>
<gene>
    <name evidence="1" type="ORF">KUCAC02_004732</name>
</gene>
<evidence type="ECO:0000313" key="1">
    <source>
        <dbReference type="EMBL" id="KAI4819486.1"/>
    </source>
</evidence>
<keyword evidence="2" id="KW-1185">Reference proteome</keyword>
<dbReference type="Proteomes" id="UP001057452">
    <property type="component" value="Chromosome 10"/>
</dbReference>
<comment type="caution">
    <text evidence="1">The sequence shown here is derived from an EMBL/GenBank/DDBJ whole genome shotgun (WGS) entry which is preliminary data.</text>
</comment>
<evidence type="ECO:0000313" key="2">
    <source>
        <dbReference type="Proteomes" id="UP001057452"/>
    </source>
</evidence>
<feature type="non-terminal residue" evidence="1">
    <location>
        <position position="1"/>
    </location>
</feature>
<proteinExistence type="predicted"/>
<name>A0ACB9WZH5_CHAAC</name>
<protein>
    <submittedName>
        <fullName evidence="1">Uncharacterized protein</fullName>
    </submittedName>
</protein>
<dbReference type="EMBL" id="CM043794">
    <property type="protein sequence ID" value="KAI4819486.1"/>
    <property type="molecule type" value="Genomic_DNA"/>
</dbReference>
<feature type="non-terminal residue" evidence="1">
    <location>
        <position position="72"/>
    </location>
</feature>